<comment type="caution">
    <text evidence="2">The sequence shown here is derived from an EMBL/GenBank/DDBJ whole genome shotgun (WGS) entry which is preliminary data.</text>
</comment>
<dbReference type="Proteomes" id="UP001054945">
    <property type="component" value="Unassembled WGS sequence"/>
</dbReference>
<reference evidence="2 3" key="1">
    <citation type="submission" date="2021-06" db="EMBL/GenBank/DDBJ databases">
        <title>Caerostris extrusa draft genome.</title>
        <authorList>
            <person name="Kono N."/>
            <person name="Arakawa K."/>
        </authorList>
    </citation>
    <scope>NUCLEOTIDE SEQUENCE [LARGE SCALE GENOMIC DNA]</scope>
</reference>
<name>A0AAV4RJQ4_CAEEX</name>
<dbReference type="AlphaFoldDB" id="A0AAV4RJQ4"/>
<gene>
    <name evidence="2" type="ORF">CEXT_637611</name>
</gene>
<feature type="region of interest" description="Disordered" evidence="1">
    <location>
        <begin position="1"/>
        <end position="26"/>
    </location>
</feature>
<organism evidence="2 3">
    <name type="scientific">Caerostris extrusa</name>
    <name type="common">Bark spider</name>
    <name type="synonym">Caerostris bankana</name>
    <dbReference type="NCBI Taxonomy" id="172846"/>
    <lineage>
        <taxon>Eukaryota</taxon>
        <taxon>Metazoa</taxon>
        <taxon>Ecdysozoa</taxon>
        <taxon>Arthropoda</taxon>
        <taxon>Chelicerata</taxon>
        <taxon>Arachnida</taxon>
        <taxon>Araneae</taxon>
        <taxon>Araneomorphae</taxon>
        <taxon>Entelegynae</taxon>
        <taxon>Araneoidea</taxon>
        <taxon>Araneidae</taxon>
        <taxon>Caerostris</taxon>
    </lineage>
</organism>
<protein>
    <submittedName>
        <fullName evidence="2">Uncharacterized protein</fullName>
    </submittedName>
</protein>
<accession>A0AAV4RJQ4</accession>
<evidence type="ECO:0000313" key="2">
    <source>
        <dbReference type="EMBL" id="GIY21547.1"/>
    </source>
</evidence>
<keyword evidence="3" id="KW-1185">Reference proteome</keyword>
<proteinExistence type="predicted"/>
<evidence type="ECO:0000313" key="3">
    <source>
        <dbReference type="Proteomes" id="UP001054945"/>
    </source>
</evidence>
<dbReference type="EMBL" id="BPLR01008028">
    <property type="protein sequence ID" value="GIY21547.1"/>
    <property type="molecule type" value="Genomic_DNA"/>
</dbReference>
<sequence length="67" mass="7582">MKQQQQQQQREARKKNVFPSNYSEKNGAKRITLMSLVTNQTTLARGTEKSCSVKKGQSILDITRVIG</sequence>
<evidence type="ECO:0000256" key="1">
    <source>
        <dbReference type="SAM" id="MobiDB-lite"/>
    </source>
</evidence>